<evidence type="ECO:0000313" key="3">
    <source>
        <dbReference type="EMBL" id="SDO78022.1"/>
    </source>
</evidence>
<dbReference type="GO" id="GO:0016787">
    <property type="term" value="F:hydrolase activity"/>
    <property type="evidence" value="ECO:0007669"/>
    <property type="project" value="UniProtKB-KW"/>
</dbReference>
<dbReference type="EMBL" id="FNIR01000007">
    <property type="protein sequence ID" value="SDO78022.1"/>
    <property type="molecule type" value="Genomic_DNA"/>
</dbReference>
<keyword evidence="1" id="KW-1133">Transmembrane helix</keyword>
<keyword evidence="3" id="KW-0378">Hydrolase</keyword>
<evidence type="ECO:0000256" key="1">
    <source>
        <dbReference type="SAM" id="Phobius"/>
    </source>
</evidence>
<feature type="domain" description="AB hydrolase-1" evidence="2">
    <location>
        <begin position="51"/>
        <end position="155"/>
    </location>
</feature>
<keyword evidence="4" id="KW-1185">Reference proteome</keyword>
<organism evidence="3 4">
    <name type="scientific">Klenkia soli</name>
    <dbReference type="NCBI Taxonomy" id="1052260"/>
    <lineage>
        <taxon>Bacteria</taxon>
        <taxon>Bacillati</taxon>
        <taxon>Actinomycetota</taxon>
        <taxon>Actinomycetes</taxon>
        <taxon>Geodermatophilales</taxon>
        <taxon>Geodermatophilaceae</taxon>
        <taxon>Klenkia</taxon>
    </lineage>
</organism>
<reference evidence="4" key="1">
    <citation type="submission" date="2016-10" db="EMBL/GenBank/DDBJ databases">
        <authorList>
            <person name="Varghese N."/>
            <person name="Submissions S."/>
        </authorList>
    </citation>
    <scope>NUCLEOTIDE SEQUENCE [LARGE SCALE GENOMIC DNA]</scope>
    <source>
        <strain evidence="4">DSM 45843</strain>
    </source>
</reference>
<name>A0A1H0MC56_9ACTN</name>
<gene>
    <name evidence="3" type="ORF">SAMN05660199_02588</name>
</gene>
<dbReference type="STRING" id="1052260.SAMN05660199_02588"/>
<proteinExistence type="predicted"/>
<dbReference type="PANTHER" id="PTHR37574:SF1">
    <property type="entry name" value="LIPASE B"/>
    <property type="match status" value="1"/>
</dbReference>
<dbReference type="Proteomes" id="UP000199088">
    <property type="component" value="Unassembled WGS sequence"/>
</dbReference>
<sequence>MLAGLSPARRRLVLGVLAAAVVGLLAVVGAVLVPRLTAPTPAPVSQAEPGPVLLVPGYGGSTTGLQSLADALTAVGRDATVVSLPGDGTGDLRETAAVLGDAVDAALARTGADSVDVVGYSAGGVTARLWAADGGAAQARRIVTLGSPHHGTTIADLGATLAPDQCPEACQQLTTSSDLLRQLNAGDETPAGPTWVSIWTEVDQTVTPPDSADLEGALDITVQSVCADSTVAHGQLPSDPLVQGMVIAELAAGQPVDLGPADCARLSS</sequence>
<dbReference type="Gene3D" id="3.40.50.1820">
    <property type="entry name" value="alpha/beta hydrolase"/>
    <property type="match status" value="1"/>
</dbReference>
<feature type="transmembrane region" description="Helical" evidence="1">
    <location>
        <begin position="12"/>
        <end position="33"/>
    </location>
</feature>
<dbReference type="PANTHER" id="PTHR37574">
    <property type="entry name" value="LIPASE B"/>
    <property type="match status" value="1"/>
</dbReference>
<dbReference type="InterPro" id="IPR000073">
    <property type="entry name" value="AB_hydrolase_1"/>
</dbReference>
<accession>A0A1H0MC56</accession>
<dbReference type="OrthoDB" id="8871309at2"/>
<evidence type="ECO:0000259" key="2">
    <source>
        <dbReference type="Pfam" id="PF00561"/>
    </source>
</evidence>
<dbReference type="InterPro" id="IPR029058">
    <property type="entry name" value="AB_hydrolase_fold"/>
</dbReference>
<dbReference type="InterPro" id="IPR053228">
    <property type="entry name" value="Stereospecific_Lipase"/>
</dbReference>
<evidence type="ECO:0000313" key="4">
    <source>
        <dbReference type="Proteomes" id="UP000199088"/>
    </source>
</evidence>
<dbReference type="RefSeq" id="WP_091245634.1">
    <property type="nucleotide sequence ID" value="NZ_FNIR01000007.1"/>
</dbReference>
<keyword evidence="1" id="KW-0812">Transmembrane</keyword>
<dbReference type="Pfam" id="PF00561">
    <property type="entry name" value="Abhydrolase_1"/>
    <property type="match status" value="1"/>
</dbReference>
<dbReference type="SUPFAM" id="SSF53474">
    <property type="entry name" value="alpha/beta-Hydrolases"/>
    <property type="match status" value="1"/>
</dbReference>
<keyword evidence="1" id="KW-0472">Membrane</keyword>
<dbReference type="AlphaFoldDB" id="A0A1H0MC56"/>
<protein>
    <submittedName>
        <fullName evidence="3">Triacylglycerol esterase/lipase EstA, alpha/beta hydrolase fold</fullName>
    </submittedName>
</protein>